<dbReference type="EMBL" id="AUBJ02000001">
    <property type="protein sequence ID" value="MCP2331991.1"/>
    <property type="molecule type" value="Genomic_DNA"/>
</dbReference>
<dbReference type="Proteomes" id="UP000791080">
    <property type="component" value="Unassembled WGS sequence"/>
</dbReference>
<evidence type="ECO:0008006" key="5">
    <source>
        <dbReference type="Google" id="ProtNLM"/>
    </source>
</evidence>
<keyword evidence="2" id="KW-0472">Membrane</keyword>
<organism evidence="3 4">
    <name type="scientific">Actinoalloteichus caeruleus DSM 43889</name>
    <dbReference type="NCBI Taxonomy" id="1120930"/>
    <lineage>
        <taxon>Bacteria</taxon>
        <taxon>Bacillati</taxon>
        <taxon>Actinomycetota</taxon>
        <taxon>Actinomycetes</taxon>
        <taxon>Pseudonocardiales</taxon>
        <taxon>Pseudonocardiaceae</taxon>
        <taxon>Actinoalloteichus</taxon>
        <taxon>Actinoalloteichus cyanogriseus</taxon>
    </lineage>
</organism>
<dbReference type="RefSeq" id="WP_026417084.1">
    <property type="nucleotide sequence ID" value="NZ_AUBJ02000001.1"/>
</dbReference>
<evidence type="ECO:0000256" key="2">
    <source>
        <dbReference type="SAM" id="Phobius"/>
    </source>
</evidence>
<feature type="region of interest" description="Disordered" evidence="1">
    <location>
        <begin position="208"/>
        <end position="248"/>
    </location>
</feature>
<feature type="transmembrane region" description="Helical" evidence="2">
    <location>
        <begin position="253"/>
        <end position="275"/>
    </location>
</feature>
<comment type="caution">
    <text evidence="3">The sequence shown here is derived from an EMBL/GenBank/DDBJ whole genome shotgun (WGS) entry which is preliminary data.</text>
</comment>
<keyword evidence="2" id="KW-1133">Transmembrane helix</keyword>
<gene>
    <name evidence="3" type="ORF">G443_002261</name>
</gene>
<name>A0ABT1JJT2_ACTCY</name>
<evidence type="ECO:0000313" key="4">
    <source>
        <dbReference type="Proteomes" id="UP000791080"/>
    </source>
</evidence>
<keyword evidence="2" id="KW-0812">Transmembrane</keyword>
<sequence>MRLVRLGEPVSAVGNDLRAALVACGTGRALLGGVGVLGGRPAGSAGQVDAVLVLPRAVLVVVGVDLPEPVRALRAPLDAPWNLDGTPLPTQAGGPHPAAAARTLTAEIQSRLNRLPGTVPPVRTLIAVGPFVERVEQAPGDRDAGVRVFHPSPATVLGAARELADHPAPCQPADARRVLDLLFPPGSGLAAGMTDLAGLTEEDLAREGFGSDATTTGTTSTGRSGVGPTGTTREPPPSSGPHRPTTGRTRLTWQGWAAAVVGVGVLAAGGVVLALSGSDQDVNADQPESSAGENTAEYREVAADSGTGCADNAFGDVRTWLREHDCSTLSRGLLDLSVNGRAVGVSLAVATFADEDTAGAFQDLVESPGRGGVDDLLRDGHEWPTGPDDFHGAAFVTSREGAEVRIAQAVWSEGGADPQDATLQAAARNALRVNLR</sequence>
<evidence type="ECO:0000313" key="3">
    <source>
        <dbReference type="EMBL" id="MCP2331991.1"/>
    </source>
</evidence>
<accession>A0ABT1JJT2</accession>
<protein>
    <recommendedName>
        <fullName evidence="5">Type VII secretion-associated protein</fullName>
    </recommendedName>
</protein>
<reference evidence="3 4" key="2">
    <citation type="submission" date="2022-06" db="EMBL/GenBank/DDBJ databases">
        <title>Genomic Encyclopedia of Type Strains, Phase I: the one thousand microbial genomes (KMG-I) project.</title>
        <authorList>
            <person name="Kyrpides N."/>
        </authorList>
    </citation>
    <scope>NUCLEOTIDE SEQUENCE [LARGE SCALE GENOMIC DNA]</scope>
    <source>
        <strain evidence="3 4">DSM 43889</strain>
    </source>
</reference>
<feature type="compositionally biased region" description="Low complexity" evidence="1">
    <location>
        <begin position="208"/>
        <end position="223"/>
    </location>
</feature>
<evidence type="ECO:0000256" key="1">
    <source>
        <dbReference type="SAM" id="MobiDB-lite"/>
    </source>
</evidence>
<keyword evidence="4" id="KW-1185">Reference proteome</keyword>
<proteinExistence type="predicted"/>
<reference evidence="3 4" key="1">
    <citation type="submission" date="2013-07" db="EMBL/GenBank/DDBJ databases">
        <authorList>
            <consortium name="DOE Joint Genome Institute"/>
            <person name="Reeve W."/>
            <person name="Huntemann M."/>
            <person name="Han J."/>
            <person name="Chen A."/>
            <person name="Kyrpides N."/>
            <person name="Mavromatis K."/>
            <person name="Markowitz V."/>
            <person name="Palaniappan K."/>
            <person name="Ivanova N."/>
            <person name="Schaumberg A."/>
            <person name="Pati A."/>
            <person name="Liolios K."/>
            <person name="Nordberg H.P."/>
            <person name="Cantor M.N."/>
            <person name="Hua S.X."/>
            <person name="Woyke T."/>
        </authorList>
    </citation>
    <scope>NUCLEOTIDE SEQUENCE [LARGE SCALE GENOMIC DNA]</scope>
    <source>
        <strain evidence="3 4">DSM 43889</strain>
    </source>
</reference>